<dbReference type="RefSeq" id="WP_184000635.1">
    <property type="nucleotide sequence ID" value="NZ_JACIEH010000005.1"/>
</dbReference>
<proteinExistence type="predicted"/>
<reference evidence="1 2" key="1">
    <citation type="submission" date="2020-08" db="EMBL/GenBank/DDBJ databases">
        <title>Genomic Encyclopedia of Type Strains, Phase IV (KMG-IV): sequencing the most valuable type-strain genomes for metagenomic binning, comparative biology and taxonomic classification.</title>
        <authorList>
            <person name="Goeker M."/>
        </authorList>
    </citation>
    <scope>NUCLEOTIDE SEQUENCE [LARGE SCALE GENOMIC DNA]</scope>
    <source>
        <strain evidence="1 2">DSM 101806</strain>
    </source>
</reference>
<protein>
    <submittedName>
        <fullName evidence="1">Uncharacterized protein</fullName>
    </submittedName>
</protein>
<name>A0A7W6JZ71_9SPHN</name>
<keyword evidence="2" id="KW-1185">Reference proteome</keyword>
<evidence type="ECO:0000313" key="2">
    <source>
        <dbReference type="Proteomes" id="UP000557392"/>
    </source>
</evidence>
<accession>A0A7W6JZ71</accession>
<dbReference type="Proteomes" id="UP000557392">
    <property type="component" value="Unassembled WGS sequence"/>
</dbReference>
<evidence type="ECO:0000313" key="1">
    <source>
        <dbReference type="EMBL" id="MBB4101296.1"/>
    </source>
</evidence>
<dbReference type="EMBL" id="JACIEH010000005">
    <property type="protein sequence ID" value="MBB4101296.1"/>
    <property type="molecule type" value="Genomic_DNA"/>
</dbReference>
<dbReference type="AlphaFoldDB" id="A0A7W6JZ71"/>
<comment type="caution">
    <text evidence="1">The sequence shown here is derived from an EMBL/GenBank/DDBJ whole genome shotgun (WGS) entry which is preliminary data.</text>
</comment>
<organism evidence="1 2">
    <name type="scientific">Sphingomonas kyeonggiensis</name>
    <dbReference type="NCBI Taxonomy" id="1268553"/>
    <lineage>
        <taxon>Bacteria</taxon>
        <taxon>Pseudomonadati</taxon>
        <taxon>Pseudomonadota</taxon>
        <taxon>Alphaproteobacteria</taxon>
        <taxon>Sphingomonadales</taxon>
        <taxon>Sphingomonadaceae</taxon>
        <taxon>Sphingomonas</taxon>
    </lineage>
</organism>
<gene>
    <name evidence="1" type="ORF">GGR46_004886</name>
</gene>
<sequence>MSMEYYARRLKQSLAAAKAAAEPTSRIAHEGMAKAYRGLLDTVVVPLEQTWRKIRPETRDDQLRKALDDWENEGGGNRK</sequence>